<evidence type="ECO:0000313" key="2">
    <source>
        <dbReference type="EMBL" id="HIX07914.1"/>
    </source>
</evidence>
<dbReference type="SUPFAM" id="SSF55594">
    <property type="entry name" value="HPr-like"/>
    <property type="match status" value="1"/>
</dbReference>
<dbReference type="Proteomes" id="UP000824204">
    <property type="component" value="Unassembled WGS sequence"/>
</dbReference>
<evidence type="ECO:0000259" key="1">
    <source>
        <dbReference type="PROSITE" id="PS51350"/>
    </source>
</evidence>
<feature type="domain" description="HPr" evidence="1">
    <location>
        <begin position="1"/>
        <end position="74"/>
    </location>
</feature>
<sequence length="74" mass="8419">MKSIKISLQMAQNVKEFVKIVQDYPYEIDLKSDKYVVDAKSILGIFSLDLSKPLVVEIHSDNCDDLVEALKKFA</sequence>
<reference evidence="2" key="2">
    <citation type="submission" date="2021-04" db="EMBL/GenBank/DDBJ databases">
        <authorList>
            <person name="Gilroy R."/>
        </authorList>
    </citation>
    <scope>NUCLEOTIDE SEQUENCE</scope>
    <source>
        <strain evidence="2">811</strain>
    </source>
</reference>
<dbReference type="EMBL" id="DXFX01000071">
    <property type="protein sequence ID" value="HIX07914.1"/>
    <property type="molecule type" value="Genomic_DNA"/>
</dbReference>
<protein>
    <submittedName>
        <fullName evidence="2">HPr family phosphocarrier protein</fullName>
    </submittedName>
</protein>
<organism evidence="2 3">
    <name type="scientific">Candidatus Borkfalkia faecipullorum</name>
    <dbReference type="NCBI Taxonomy" id="2838510"/>
    <lineage>
        <taxon>Bacteria</taxon>
        <taxon>Bacillati</taxon>
        <taxon>Bacillota</taxon>
        <taxon>Clostridia</taxon>
        <taxon>Christensenellales</taxon>
        <taxon>Christensenellaceae</taxon>
        <taxon>Candidatus Borkfalkia</taxon>
    </lineage>
</organism>
<proteinExistence type="predicted"/>
<accession>A0A9D2AFK4</accession>
<evidence type="ECO:0000313" key="3">
    <source>
        <dbReference type="Proteomes" id="UP000824204"/>
    </source>
</evidence>
<dbReference type="InterPro" id="IPR035895">
    <property type="entry name" value="HPr-like_sf"/>
</dbReference>
<gene>
    <name evidence="2" type="ORF">H9741_05555</name>
</gene>
<dbReference type="Pfam" id="PF00381">
    <property type="entry name" value="PTS-HPr"/>
    <property type="match status" value="1"/>
</dbReference>
<name>A0A9D2AFK4_9FIRM</name>
<dbReference type="PROSITE" id="PS51350">
    <property type="entry name" value="PTS_HPR_DOM"/>
    <property type="match status" value="1"/>
</dbReference>
<dbReference type="Gene3D" id="3.30.1340.10">
    <property type="entry name" value="HPr-like"/>
    <property type="match status" value="1"/>
</dbReference>
<comment type="caution">
    <text evidence="2">The sequence shown here is derived from an EMBL/GenBank/DDBJ whole genome shotgun (WGS) entry which is preliminary data.</text>
</comment>
<dbReference type="InterPro" id="IPR000032">
    <property type="entry name" value="HPr-like"/>
</dbReference>
<dbReference type="AlphaFoldDB" id="A0A9D2AFK4"/>
<reference evidence="2" key="1">
    <citation type="journal article" date="2021" name="PeerJ">
        <title>Extensive microbial diversity within the chicken gut microbiome revealed by metagenomics and culture.</title>
        <authorList>
            <person name="Gilroy R."/>
            <person name="Ravi A."/>
            <person name="Getino M."/>
            <person name="Pursley I."/>
            <person name="Horton D.L."/>
            <person name="Alikhan N.F."/>
            <person name="Baker D."/>
            <person name="Gharbi K."/>
            <person name="Hall N."/>
            <person name="Watson M."/>
            <person name="Adriaenssens E.M."/>
            <person name="Foster-Nyarko E."/>
            <person name="Jarju S."/>
            <person name="Secka A."/>
            <person name="Antonio M."/>
            <person name="Oren A."/>
            <person name="Chaudhuri R.R."/>
            <person name="La Ragione R."/>
            <person name="Hildebrand F."/>
            <person name="Pallen M.J."/>
        </authorList>
    </citation>
    <scope>NUCLEOTIDE SEQUENCE</scope>
    <source>
        <strain evidence="2">811</strain>
    </source>
</reference>